<dbReference type="InterPro" id="IPR039353">
    <property type="entry name" value="TF_Adf1"/>
</dbReference>
<dbReference type="AlphaFoldDB" id="A0AAV1LBG9"/>
<dbReference type="PROSITE" id="PS51029">
    <property type="entry name" value="MADF"/>
    <property type="match status" value="1"/>
</dbReference>
<protein>
    <recommendedName>
        <fullName evidence="7">MADF domain-containing protein</fullName>
    </recommendedName>
</protein>
<dbReference type="SMART" id="SM00595">
    <property type="entry name" value="MADF"/>
    <property type="match status" value="1"/>
</dbReference>
<evidence type="ECO:0000313" key="5">
    <source>
        <dbReference type="EMBL" id="CAK1592263.1"/>
    </source>
</evidence>
<sequence>MEIFIEEVRKHEFLWNPTSLYYKDSEKREASWRAIIQTTKMENTKVAKNTWKKLRDNHREALKRQKDGKSGQTANNTRLWKFQKVMEFLVPYMQNRNTTGNYSQDNSQVSQESNHTQVSELDEDNFEVENENENSQSSNITAASSETTSQNTSTPLTRKRVHSVQHVILNFVKIQQTDREKRKTERDLRNQVIDKMDDMDHFFLSVCESTKKLAKPAQLRLKRKIFNLVTEEEELNIYNDMYASESYNSALTSTRGYTTAQGVQSSDTNCHTLHNVFTSPSSASNQSVGGYTAEQDANDLPVGENTVFGPYAREEANATSLIH</sequence>
<evidence type="ECO:0000256" key="2">
    <source>
        <dbReference type="SAM" id="MobiDB-lite"/>
    </source>
</evidence>
<feature type="region of interest" description="Disordered" evidence="2">
    <location>
        <begin position="97"/>
        <end position="159"/>
    </location>
</feature>
<evidence type="ECO:0000259" key="3">
    <source>
        <dbReference type="PROSITE" id="PS51029"/>
    </source>
</evidence>
<dbReference type="Proteomes" id="UP001314205">
    <property type="component" value="Unassembled WGS sequence"/>
</dbReference>
<organism evidence="5 6">
    <name type="scientific">Parnassius mnemosyne</name>
    <name type="common">clouded apollo</name>
    <dbReference type="NCBI Taxonomy" id="213953"/>
    <lineage>
        <taxon>Eukaryota</taxon>
        <taxon>Metazoa</taxon>
        <taxon>Ecdysozoa</taxon>
        <taxon>Arthropoda</taxon>
        <taxon>Hexapoda</taxon>
        <taxon>Insecta</taxon>
        <taxon>Pterygota</taxon>
        <taxon>Neoptera</taxon>
        <taxon>Endopterygota</taxon>
        <taxon>Lepidoptera</taxon>
        <taxon>Glossata</taxon>
        <taxon>Ditrysia</taxon>
        <taxon>Papilionoidea</taxon>
        <taxon>Papilionidae</taxon>
        <taxon>Parnassiinae</taxon>
        <taxon>Parnassini</taxon>
        <taxon>Parnassius</taxon>
        <taxon>Driopa</taxon>
    </lineage>
</organism>
<reference evidence="5 6" key="1">
    <citation type="submission" date="2023-11" db="EMBL/GenBank/DDBJ databases">
        <authorList>
            <person name="Hedman E."/>
            <person name="Englund M."/>
            <person name="Stromberg M."/>
            <person name="Nyberg Akerstrom W."/>
            <person name="Nylinder S."/>
            <person name="Jareborg N."/>
            <person name="Kallberg Y."/>
            <person name="Kronander E."/>
        </authorList>
    </citation>
    <scope>NUCLEOTIDE SEQUENCE [LARGE SCALE GENOMIC DNA]</scope>
</reference>
<feature type="domain" description="BESS" evidence="4">
    <location>
        <begin position="196"/>
        <end position="235"/>
    </location>
</feature>
<feature type="compositionally biased region" description="Polar residues" evidence="2">
    <location>
        <begin position="97"/>
        <end position="119"/>
    </location>
</feature>
<accession>A0AAV1LBG9</accession>
<dbReference type="PANTHER" id="PTHR12243">
    <property type="entry name" value="MADF DOMAIN TRANSCRIPTION FACTOR"/>
    <property type="match status" value="1"/>
</dbReference>
<evidence type="ECO:0008006" key="7">
    <source>
        <dbReference type="Google" id="ProtNLM"/>
    </source>
</evidence>
<proteinExistence type="predicted"/>
<dbReference type="GO" id="GO:0005667">
    <property type="term" value="C:transcription regulator complex"/>
    <property type="evidence" value="ECO:0007669"/>
    <property type="project" value="TreeGrafter"/>
</dbReference>
<keyword evidence="1" id="KW-0539">Nucleus</keyword>
<dbReference type="GO" id="GO:0006357">
    <property type="term" value="P:regulation of transcription by RNA polymerase II"/>
    <property type="evidence" value="ECO:0007669"/>
    <property type="project" value="TreeGrafter"/>
</dbReference>
<dbReference type="PROSITE" id="PS51031">
    <property type="entry name" value="BESS"/>
    <property type="match status" value="1"/>
</dbReference>
<name>A0AAV1LBG9_9NEOP</name>
<evidence type="ECO:0000256" key="1">
    <source>
        <dbReference type="PROSITE-ProRule" id="PRU00371"/>
    </source>
</evidence>
<feature type="domain" description="MADF" evidence="3">
    <location>
        <begin position="3"/>
        <end position="94"/>
    </location>
</feature>
<evidence type="ECO:0000313" key="6">
    <source>
        <dbReference type="Proteomes" id="UP001314205"/>
    </source>
</evidence>
<dbReference type="Pfam" id="PF10545">
    <property type="entry name" value="MADF_DNA_bdg"/>
    <property type="match status" value="1"/>
</dbReference>
<dbReference type="GO" id="GO:0005634">
    <property type="term" value="C:nucleus"/>
    <property type="evidence" value="ECO:0007669"/>
    <property type="project" value="UniProtKB-SubCell"/>
</dbReference>
<comment type="subcellular location">
    <subcellularLocation>
        <location evidence="1">Nucleus</location>
    </subcellularLocation>
</comment>
<feature type="compositionally biased region" description="Polar residues" evidence="2">
    <location>
        <begin position="140"/>
        <end position="156"/>
    </location>
</feature>
<comment type="caution">
    <text evidence="5">The sequence shown here is derived from an EMBL/GenBank/DDBJ whole genome shotgun (WGS) entry which is preliminary data.</text>
</comment>
<feature type="compositionally biased region" description="Acidic residues" evidence="2">
    <location>
        <begin position="120"/>
        <end position="132"/>
    </location>
</feature>
<evidence type="ECO:0000259" key="4">
    <source>
        <dbReference type="PROSITE" id="PS51031"/>
    </source>
</evidence>
<feature type="region of interest" description="Disordered" evidence="2">
    <location>
        <begin position="281"/>
        <end position="302"/>
    </location>
</feature>
<dbReference type="GO" id="GO:0003677">
    <property type="term" value="F:DNA binding"/>
    <property type="evidence" value="ECO:0007669"/>
    <property type="project" value="InterPro"/>
</dbReference>
<dbReference type="EMBL" id="CAVLGL010000087">
    <property type="protein sequence ID" value="CAK1592263.1"/>
    <property type="molecule type" value="Genomic_DNA"/>
</dbReference>
<dbReference type="InterPro" id="IPR004210">
    <property type="entry name" value="BESS_motif"/>
</dbReference>
<gene>
    <name evidence="5" type="ORF">PARMNEM_LOCUS12271</name>
</gene>
<dbReference type="Pfam" id="PF02944">
    <property type="entry name" value="BESS"/>
    <property type="match status" value="1"/>
</dbReference>
<keyword evidence="6" id="KW-1185">Reference proteome</keyword>
<dbReference type="InterPro" id="IPR006578">
    <property type="entry name" value="MADF-dom"/>
</dbReference>
<dbReference type="PANTHER" id="PTHR12243:SF60">
    <property type="entry name" value="SI:CH211-15D5.12-RELATED"/>
    <property type="match status" value="1"/>
</dbReference>